<reference evidence="12 13" key="1">
    <citation type="submission" date="2015-11" db="EMBL/GenBank/DDBJ databases">
        <title>Whole-Genome Sequence of Candidatus Oderbacter manganicum from the National Park Lower Oder Valley, Germany.</title>
        <authorList>
            <person name="Braun B."/>
            <person name="Liere K."/>
            <person name="Szewzyk U."/>
        </authorList>
    </citation>
    <scope>NUCLEOTIDE SEQUENCE [LARGE SCALE GENOMIC DNA]</scope>
    <source>
        <strain evidence="12 13">OTSz_A_272</strain>
    </source>
</reference>
<dbReference type="KEGG" id="cbot:ATE48_09125"/>
<organism evidence="12 13">
    <name type="scientific">Candidatus Viadribacter manganicus</name>
    <dbReference type="NCBI Taxonomy" id="1759059"/>
    <lineage>
        <taxon>Bacteria</taxon>
        <taxon>Pseudomonadati</taxon>
        <taxon>Pseudomonadota</taxon>
        <taxon>Alphaproteobacteria</taxon>
        <taxon>Hyphomonadales</taxon>
        <taxon>Hyphomonadaceae</taxon>
        <taxon>Candidatus Viadribacter</taxon>
    </lineage>
</organism>
<dbReference type="GO" id="GO:0043138">
    <property type="term" value="F:3'-5' DNA helicase activity"/>
    <property type="evidence" value="ECO:0007669"/>
    <property type="project" value="UniProtKB-EC"/>
</dbReference>
<sequence length="590" mass="64277">MQHMPQPRPYLSYSAVELEDVAEETSDAACLRAILNELAFRSTQKARNLETQLKARLERLSGGAPEAPRTGIVVSLPVSTASSRSPRGGEVPPPAFAPTDEQSAALEKFKSGESLKISAFAGSGKTSTLQLMAAARPRRGLYLAFNKKIANEAASRFPSNVDCRTTHSVAARAIRSQHAYSKDKMFTRIGAMQLAAELELKPRIFGDAMKLTPPQQAFLFQATLRRFCQSSAPVVDSSHVVAAQRFLGLPPDVQIEARRWVLAEAQALWKRMTSAADALPLGHDGYLKLWALGQPRLDYDYILLDEAQDTNFVVLDVLTSQPAQMVYVGDRYQQIYEWRGAVNAMEKIETAHEAALTQSFRFGDTIASAASAVLRGLGESRPIRGNPKRTSRILDFGEADAVLARTNAAVMAEALGALSSNKRPFIVGGTDELKRLVGDVFSLMEGNPGTHPDFFGFKNWDEVVEFAQAEEGEDLKPFVTLVQIHGPRALWAAIANAVSEEAGADICLSTAHKAKGCEWPSVRLADDFSAQLDEGGSVPESEARLFYVAMTRAKDTLVVDPQLLAAFKSGVPNRRDGSRHGGAQWAEGLF</sequence>
<dbReference type="STRING" id="1759059.ATE48_09125"/>
<dbReference type="GO" id="GO:0031297">
    <property type="term" value="P:replication fork processing"/>
    <property type="evidence" value="ECO:0007669"/>
    <property type="project" value="TreeGrafter"/>
</dbReference>
<dbReference type="FunCoup" id="A0A1B1AHQ7">
    <property type="interactions" value="62"/>
</dbReference>
<gene>
    <name evidence="12" type="ORF">ATE48_09125</name>
</gene>
<accession>A0A1B1AHQ7</accession>
<evidence type="ECO:0000256" key="3">
    <source>
        <dbReference type="ARBA" id="ARBA00022806"/>
    </source>
</evidence>
<dbReference type="Pfam" id="PF13361">
    <property type="entry name" value="UvrD_C"/>
    <property type="match status" value="1"/>
</dbReference>
<evidence type="ECO:0000256" key="1">
    <source>
        <dbReference type="ARBA" id="ARBA00022741"/>
    </source>
</evidence>
<proteinExistence type="predicted"/>
<dbReference type="Pfam" id="PF00580">
    <property type="entry name" value="UvrD-helicase"/>
    <property type="match status" value="1"/>
</dbReference>
<dbReference type="Gene3D" id="3.40.50.300">
    <property type="entry name" value="P-loop containing nucleotide triphosphate hydrolases"/>
    <property type="match status" value="2"/>
</dbReference>
<dbReference type="GO" id="GO:0003677">
    <property type="term" value="F:DNA binding"/>
    <property type="evidence" value="ECO:0007669"/>
    <property type="project" value="InterPro"/>
</dbReference>
<dbReference type="PROSITE" id="PS51198">
    <property type="entry name" value="UVRD_HELICASE_ATP_BIND"/>
    <property type="match status" value="1"/>
</dbReference>
<dbReference type="PANTHER" id="PTHR11070:SF30">
    <property type="entry name" value="F-BOX DNA HELICASE 1"/>
    <property type="match status" value="1"/>
</dbReference>
<keyword evidence="2 9" id="KW-0378">Hydrolase</keyword>
<feature type="domain" description="UvrD-like helicase ATP-binding" evidence="11">
    <location>
        <begin position="98"/>
        <end position="369"/>
    </location>
</feature>
<evidence type="ECO:0000256" key="7">
    <source>
        <dbReference type="ARBA" id="ARBA00034808"/>
    </source>
</evidence>
<dbReference type="EC" id="5.6.2.4" evidence="7"/>
<keyword evidence="1 9" id="KW-0547">Nucleotide-binding</keyword>
<evidence type="ECO:0000256" key="9">
    <source>
        <dbReference type="PROSITE-ProRule" id="PRU00560"/>
    </source>
</evidence>
<dbReference type="InterPro" id="IPR014016">
    <property type="entry name" value="UvrD-like_ATP-bd"/>
</dbReference>
<comment type="catalytic activity">
    <reaction evidence="8">
        <text>ATP + H2O = ADP + phosphate + H(+)</text>
        <dbReference type="Rhea" id="RHEA:13065"/>
        <dbReference type="ChEBI" id="CHEBI:15377"/>
        <dbReference type="ChEBI" id="CHEBI:15378"/>
        <dbReference type="ChEBI" id="CHEBI:30616"/>
        <dbReference type="ChEBI" id="CHEBI:43474"/>
        <dbReference type="ChEBI" id="CHEBI:456216"/>
        <dbReference type="EC" id="5.6.2.4"/>
    </reaction>
</comment>
<dbReference type="InterPro" id="IPR000212">
    <property type="entry name" value="DNA_helicase_UvrD/REP"/>
</dbReference>
<evidence type="ECO:0000259" key="11">
    <source>
        <dbReference type="PROSITE" id="PS51198"/>
    </source>
</evidence>
<dbReference type="Proteomes" id="UP000092498">
    <property type="component" value="Chromosome"/>
</dbReference>
<dbReference type="InterPro" id="IPR014017">
    <property type="entry name" value="DNA_helicase_UvrD-like_C"/>
</dbReference>
<feature type="region of interest" description="Disordered" evidence="10">
    <location>
        <begin position="78"/>
        <end position="98"/>
    </location>
</feature>
<dbReference type="GO" id="GO:0005524">
    <property type="term" value="F:ATP binding"/>
    <property type="evidence" value="ECO:0007669"/>
    <property type="project" value="UniProtKB-UniRule"/>
</dbReference>
<dbReference type="AlphaFoldDB" id="A0A1B1AHQ7"/>
<keyword evidence="13" id="KW-1185">Reference proteome</keyword>
<evidence type="ECO:0000256" key="10">
    <source>
        <dbReference type="SAM" id="MobiDB-lite"/>
    </source>
</evidence>
<name>A0A1B1AHQ7_9PROT</name>
<feature type="binding site" evidence="9">
    <location>
        <begin position="119"/>
        <end position="126"/>
    </location>
    <ligand>
        <name>ATP</name>
        <dbReference type="ChEBI" id="CHEBI:30616"/>
    </ligand>
</feature>
<evidence type="ECO:0000256" key="4">
    <source>
        <dbReference type="ARBA" id="ARBA00022840"/>
    </source>
</evidence>
<evidence type="ECO:0000256" key="8">
    <source>
        <dbReference type="ARBA" id="ARBA00048988"/>
    </source>
</evidence>
<feature type="region of interest" description="Disordered" evidence="10">
    <location>
        <begin position="571"/>
        <end position="590"/>
    </location>
</feature>
<keyword evidence="4 9" id="KW-0067">ATP-binding</keyword>
<dbReference type="InterPro" id="IPR027417">
    <property type="entry name" value="P-loop_NTPase"/>
</dbReference>
<evidence type="ECO:0000256" key="5">
    <source>
        <dbReference type="ARBA" id="ARBA00023235"/>
    </source>
</evidence>
<dbReference type="PANTHER" id="PTHR11070">
    <property type="entry name" value="UVRD / RECB / PCRA DNA HELICASE FAMILY MEMBER"/>
    <property type="match status" value="1"/>
</dbReference>
<evidence type="ECO:0000313" key="13">
    <source>
        <dbReference type="Proteomes" id="UP000092498"/>
    </source>
</evidence>
<keyword evidence="3 9" id="KW-0347">Helicase</keyword>
<dbReference type="SUPFAM" id="SSF52540">
    <property type="entry name" value="P-loop containing nucleoside triphosphate hydrolases"/>
    <property type="match status" value="1"/>
</dbReference>
<dbReference type="GO" id="GO:0016887">
    <property type="term" value="F:ATP hydrolysis activity"/>
    <property type="evidence" value="ECO:0007669"/>
    <property type="project" value="RHEA"/>
</dbReference>
<dbReference type="EMBL" id="CP013244">
    <property type="protein sequence ID" value="ANP46071.1"/>
    <property type="molecule type" value="Genomic_DNA"/>
</dbReference>
<evidence type="ECO:0000256" key="6">
    <source>
        <dbReference type="ARBA" id="ARBA00034617"/>
    </source>
</evidence>
<protein>
    <recommendedName>
        <fullName evidence="7">DNA 3'-5' helicase</fullName>
        <ecNumber evidence="7">5.6.2.4</ecNumber>
    </recommendedName>
</protein>
<evidence type="ECO:0000313" key="12">
    <source>
        <dbReference type="EMBL" id="ANP46071.1"/>
    </source>
</evidence>
<comment type="catalytic activity">
    <reaction evidence="6">
        <text>Couples ATP hydrolysis with the unwinding of duplex DNA by translocating in the 3'-5' direction.</text>
        <dbReference type="EC" id="5.6.2.4"/>
    </reaction>
</comment>
<evidence type="ECO:0000256" key="2">
    <source>
        <dbReference type="ARBA" id="ARBA00022801"/>
    </source>
</evidence>
<keyword evidence="5" id="KW-0413">Isomerase</keyword>
<dbReference type="InParanoid" id="A0A1B1AHQ7"/>
<dbReference type="GO" id="GO:0000724">
    <property type="term" value="P:double-strand break repair via homologous recombination"/>
    <property type="evidence" value="ECO:0007669"/>
    <property type="project" value="TreeGrafter"/>
</dbReference>